<comment type="similarity">
    <text evidence="3">Belongs to the EMC2 family.</text>
</comment>
<name>A0AAV5GQY9_9BASI</name>
<dbReference type="PROSITE" id="PS50005">
    <property type="entry name" value="TPR"/>
    <property type="match status" value="1"/>
</dbReference>
<keyword evidence="3" id="KW-0256">Endoplasmic reticulum</keyword>
<evidence type="ECO:0000313" key="5">
    <source>
        <dbReference type="Proteomes" id="UP001342314"/>
    </source>
</evidence>
<sequence>MVAAQTQSTKALLARLRELRLHASRQPEEVVGIGLELERRGTLSKASDEMWDAVEQVAIAATETGQTHLAKTLIASLSSHFSSSTPHRSTYLSGVLKEAEGDLAGAREHYETAIREDETDVASRKRLIALHLSSPIHTLPDAGASSYKALSSSIPASQQPYLAASLSRQKGIHILVHYLDTYYADLAAWLSLASAYASLALYPQALSALAHALVLAPNDPWVALKYAETAYTAGDVHTAWKEFCRVVEMSTEEGDATPLQGAARRAAMGAKLCLPRLRASSSPSDPLLAPAKLDALDLVFSRLLLDAYSKTEGAVGAGVVRKWIGGAVEA</sequence>
<comment type="subcellular location">
    <subcellularLocation>
        <location evidence="3">Endoplasmic reticulum membrane</location>
        <topology evidence="3">Peripheral membrane protein</topology>
        <orientation evidence="3">Cytoplasmic side</orientation>
    </subcellularLocation>
</comment>
<evidence type="ECO:0000256" key="3">
    <source>
        <dbReference type="RuleBase" id="RU367091"/>
    </source>
</evidence>
<accession>A0AAV5GQY9</accession>
<dbReference type="InterPro" id="IPR019734">
    <property type="entry name" value="TPR_rpt"/>
</dbReference>
<organism evidence="4 5">
    <name type="scientific">Rhodotorula paludigena</name>
    <dbReference type="NCBI Taxonomy" id="86838"/>
    <lineage>
        <taxon>Eukaryota</taxon>
        <taxon>Fungi</taxon>
        <taxon>Dikarya</taxon>
        <taxon>Basidiomycota</taxon>
        <taxon>Pucciniomycotina</taxon>
        <taxon>Microbotryomycetes</taxon>
        <taxon>Sporidiobolales</taxon>
        <taxon>Sporidiobolaceae</taxon>
        <taxon>Rhodotorula</taxon>
    </lineage>
</organism>
<dbReference type="InterPro" id="IPR011990">
    <property type="entry name" value="TPR-like_helical_dom_sf"/>
</dbReference>
<dbReference type="EMBL" id="BQKY01000011">
    <property type="protein sequence ID" value="GJN92305.1"/>
    <property type="molecule type" value="Genomic_DNA"/>
</dbReference>
<keyword evidence="5" id="KW-1185">Reference proteome</keyword>
<dbReference type="Gene3D" id="1.25.40.10">
    <property type="entry name" value="Tetratricopeptide repeat domain"/>
    <property type="match status" value="1"/>
</dbReference>
<evidence type="ECO:0000313" key="4">
    <source>
        <dbReference type="EMBL" id="GJN92305.1"/>
    </source>
</evidence>
<dbReference type="SUPFAM" id="SSF48452">
    <property type="entry name" value="TPR-like"/>
    <property type="match status" value="1"/>
</dbReference>
<evidence type="ECO:0000256" key="2">
    <source>
        <dbReference type="PROSITE-ProRule" id="PRU00339"/>
    </source>
</evidence>
<dbReference type="InterPro" id="IPR039856">
    <property type="entry name" value="EMC2-like"/>
</dbReference>
<proteinExistence type="inferred from homology"/>
<feature type="repeat" description="TPR" evidence="2">
    <location>
        <begin position="186"/>
        <end position="219"/>
    </location>
</feature>
<reference evidence="4 5" key="1">
    <citation type="submission" date="2021-12" db="EMBL/GenBank/DDBJ databases">
        <title>High titer production of polyol ester of fatty acids by Rhodotorula paludigena BS15 towards product separation-free biomass refinery.</title>
        <authorList>
            <person name="Mano J."/>
            <person name="Ono H."/>
            <person name="Tanaka T."/>
            <person name="Naito K."/>
            <person name="Sushida H."/>
            <person name="Ike M."/>
            <person name="Tokuyasu K."/>
            <person name="Kitaoka M."/>
        </authorList>
    </citation>
    <scope>NUCLEOTIDE SEQUENCE [LARGE SCALE GENOMIC DNA]</scope>
    <source>
        <strain evidence="4 5">BS15</strain>
    </source>
</reference>
<comment type="function">
    <text evidence="3">Part of the endoplasmic reticulum membrane protein complex (EMC) that enables the energy-independent insertion into endoplasmic reticulum membranes of newly synthesized membrane proteins.</text>
</comment>
<protein>
    <recommendedName>
        <fullName evidence="3">ER membrane protein complex subunit 2</fullName>
    </recommendedName>
</protein>
<dbReference type="PANTHER" id="PTHR12760">
    <property type="entry name" value="TETRATRICOPEPTIDE REPEAT PROTEIN"/>
    <property type="match status" value="1"/>
</dbReference>
<comment type="caution">
    <text evidence="4">The sequence shown here is derived from an EMBL/GenBank/DDBJ whole genome shotgun (WGS) entry which is preliminary data.</text>
</comment>
<dbReference type="AlphaFoldDB" id="A0AAV5GQY9"/>
<keyword evidence="1 2" id="KW-0802">TPR repeat</keyword>
<dbReference type="Proteomes" id="UP001342314">
    <property type="component" value="Unassembled WGS sequence"/>
</dbReference>
<dbReference type="GO" id="GO:0072546">
    <property type="term" value="C:EMC complex"/>
    <property type="evidence" value="ECO:0007669"/>
    <property type="project" value="UniProtKB-UniRule"/>
</dbReference>
<comment type="subunit">
    <text evidence="3">Component of the ER membrane protein complex (EMC).</text>
</comment>
<evidence type="ECO:0000256" key="1">
    <source>
        <dbReference type="ARBA" id="ARBA00022803"/>
    </source>
</evidence>
<keyword evidence="3" id="KW-0472">Membrane</keyword>
<dbReference type="SMART" id="SM00028">
    <property type="entry name" value="TPR"/>
    <property type="match status" value="2"/>
</dbReference>
<gene>
    <name evidence="4" type="ORF">Rhopal_005335-T1</name>
</gene>